<dbReference type="Pfam" id="PF00027">
    <property type="entry name" value="cNMP_binding"/>
    <property type="match status" value="1"/>
</dbReference>
<feature type="domain" description="Cyclic nucleotide-binding" evidence="2">
    <location>
        <begin position="255"/>
        <end position="338"/>
    </location>
</feature>
<dbReference type="CDD" id="cd00038">
    <property type="entry name" value="CAP_ED"/>
    <property type="match status" value="1"/>
</dbReference>
<proteinExistence type="predicted"/>
<dbReference type="InterPro" id="IPR018488">
    <property type="entry name" value="cNMP-bd_CS"/>
</dbReference>
<dbReference type="PROSITE" id="PS00888">
    <property type="entry name" value="CNMP_BINDING_1"/>
    <property type="match status" value="1"/>
</dbReference>
<dbReference type="PROSITE" id="PS50042">
    <property type="entry name" value="CNMP_BINDING_3"/>
    <property type="match status" value="1"/>
</dbReference>
<keyword evidence="4" id="KW-1185">Reference proteome</keyword>
<accession>A0A4U3M8K5</accession>
<dbReference type="PROSITE" id="PS00889">
    <property type="entry name" value="CNMP_BINDING_2"/>
    <property type="match status" value="1"/>
</dbReference>
<dbReference type="SUPFAM" id="SSF51206">
    <property type="entry name" value="cAMP-binding domain-like"/>
    <property type="match status" value="1"/>
</dbReference>
<dbReference type="EMBL" id="SZQA01000040">
    <property type="protein sequence ID" value="TKK83846.1"/>
    <property type="molecule type" value="Genomic_DNA"/>
</dbReference>
<dbReference type="AlphaFoldDB" id="A0A4U3M8K5"/>
<evidence type="ECO:0000259" key="2">
    <source>
        <dbReference type="PROSITE" id="PS50042"/>
    </source>
</evidence>
<comment type="caution">
    <text evidence="3">The sequence shown here is derived from an EMBL/GenBank/DDBJ whole genome shotgun (WGS) entry which is preliminary data.</text>
</comment>
<name>A0A4U3M8K5_9ACTN</name>
<evidence type="ECO:0000313" key="3">
    <source>
        <dbReference type="EMBL" id="TKK83846.1"/>
    </source>
</evidence>
<organism evidence="3 4">
    <name type="scientific">Herbidospora galbida</name>
    <dbReference type="NCBI Taxonomy" id="2575442"/>
    <lineage>
        <taxon>Bacteria</taxon>
        <taxon>Bacillati</taxon>
        <taxon>Actinomycetota</taxon>
        <taxon>Actinomycetes</taxon>
        <taxon>Streptosporangiales</taxon>
        <taxon>Streptosporangiaceae</taxon>
        <taxon>Herbidospora</taxon>
    </lineage>
</organism>
<dbReference type="Gene3D" id="2.60.120.10">
    <property type="entry name" value="Jelly Rolls"/>
    <property type="match status" value="1"/>
</dbReference>
<dbReference type="InterPro" id="IPR014710">
    <property type="entry name" value="RmlC-like_jellyroll"/>
</dbReference>
<dbReference type="OrthoDB" id="41390at2"/>
<dbReference type="InterPro" id="IPR018490">
    <property type="entry name" value="cNMP-bd_dom_sf"/>
</dbReference>
<protein>
    <submittedName>
        <fullName evidence="3">Cyclic nucleotide-binding domain-containing protein</fullName>
    </submittedName>
</protein>
<gene>
    <name evidence="3" type="ORF">FDA94_31970</name>
</gene>
<evidence type="ECO:0000256" key="1">
    <source>
        <dbReference type="SAM" id="MobiDB-lite"/>
    </source>
</evidence>
<reference evidence="3 4" key="1">
    <citation type="submission" date="2019-04" db="EMBL/GenBank/DDBJ databases">
        <title>Herbidospora sp. NEAU-GS14.nov., a novel actinomycete isolated from soil.</title>
        <authorList>
            <person name="Han L."/>
        </authorList>
    </citation>
    <scope>NUCLEOTIDE SEQUENCE [LARGE SCALE GENOMIC DNA]</scope>
    <source>
        <strain evidence="3 4">NEAU-GS14</strain>
    </source>
</reference>
<sequence length="348" mass="37550">MDTTLCRRPPAPYRRNRPEEARMRVESQATSVSWIPSEAVKGYTRPMFDAGISHYDDPPPGRVDDLEALRRADRFRFANVLRAWAEFGDDGRVIAHGAEGGGVMGSTTVRLGPLGLTLAAISLPDLRTETVGDGFVTVTQSAGGRTSFPMPRATGGIPRWRSPLVWTTISITLRADGTSDVTLSGASPFPRHWVYDAAGQLILKAGVTDFKAWAAQRATPWGAEDSPVVVTAAETALERELSRLIMRGTRKPAIRELKQGAALVRQGEPGESLFLLLDGVVTVDVDGRELGQVGPGAVLGERALLENGRRTATLTALTPIRVAEAAADTIDRAALEHLAQGHRREEFA</sequence>
<feature type="region of interest" description="Disordered" evidence="1">
    <location>
        <begin position="1"/>
        <end position="24"/>
    </location>
</feature>
<dbReference type="SMART" id="SM00100">
    <property type="entry name" value="cNMP"/>
    <property type="match status" value="1"/>
</dbReference>
<evidence type="ECO:0000313" key="4">
    <source>
        <dbReference type="Proteomes" id="UP000308705"/>
    </source>
</evidence>
<dbReference type="InterPro" id="IPR000595">
    <property type="entry name" value="cNMP-bd_dom"/>
</dbReference>
<dbReference type="Proteomes" id="UP000308705">
    <property type="component" value="Unassembled WGS sequence"/>
</dbReference>